<keyword evidence="2" id="KW-1185">Reference proteome</keyword>
<sequence>METVMEELLLNDSGLNVALDEARISVQVLYPNFLLYQMFTPEEVARTEV</sequence>
<dbReference type="AlphaFoldDB" id="A0A7U2QSU7"/>
<evidence type="ECO:0000313" key="2">
    <source>
        <dbReference type="Proteomes" id="UP000596276"/>
    </source>
</evidence>
<dbReference type="Proteomes" id="UP000596276">
    <property type="component" value="Chromosome 5"/>
</dbReference>
<gene>
    <name evidence="1" type="ORF">F9C07_6850</name>
</gene>
<organism evidence="1 2">
    <name type="scientific">Aspergillus flavus (strain ATCC 200026 / FGSC A1120 / IAM 13836 / NRRL 3357 / JCM 12722 / SRRC 167)</name>
    <dbReference type="NCBI Taxonomy" id="332952"/>
    <lineage>
        <taxon>Eukaryota</taxon>
        <taxon>Fungi</taxon>
        <taxon>Dikarya</taxon>
        <taxon>Ascomycota</taxon>
        <taxon>Pezizomycotina</taxon>
        <taxon>Eurotiomycetes</taxon>
        <taxon>Eurotiomycetidae</taxon>
        <taxon>Eurotiales</taxon>
        <taxon>Aspergillaceae</taxon>
        <taxon>Aspergillus</taxon>
        <taxon>Aspergillus subgen. Circumdati</taxon>
    </lineage>
</organism>
<name>A0A7U2QSU7_ASPFN</name>
<protein>
    <submittedName>
        <fullName evidence="1">Uncharacterized protein</fullName>
    </submittedName>
</protein>
<accession>A0A7U2QSU7</accession>
<proteinExistence type="predicted"/>
<dbReference type="VEuPathDB" id="FungiDB:F9C07_6850"/>
<reference evidence="2" key="1">
    <citation type="journal article" date="2021" name="G3 (Bethesda)">
        <title>Chromosome assembled and annotated genome sequence of Aspergillus flavus NRRL 3357.</title>
        <authorList>
            <person name="Skerker J.M."/>
            <person name="Pianalto K.M."/>
            <person name="Mondo S.J."/>
            <person name="Yang K."/>
            <person name="Arkin A.P."/>
            <person name="Keller N.P."/>
            <person name="Grigoriev I.V."/>
            <person name="Louise Glass N.L."/>
        </authorList>
    </citation>
    <scope>NUCLEOTIDE SEQUENCE [LARGE SCALE GENOMIC DNA]</scope>
    <source>
        <strain evidence="2">ATCC 200026 / FGSC A1120 / IAM 13836 / NRRL 3357 / JCM 12722 / SRRC 167</strain>
    </source>
</reference>
<dbReference type="EMBL" id="CP044621">
    <property type="protein sequence ID" value="QRD83548.1"/>
    <property type="molecule type" value="Genomic_DNA"/>
</dbReference>
<evidence type="ECO:0000313" key="1">
    <source>
        <dbReference type="EMBL" id="QRD83548.1"/>
    </source>
</evidence>